<dbReference type="Gene3D" id="3.40.50.450">
    <property type="match status" value="1"/>
</dbReference>
<dbReference type="RefSeq" id="WP_236873675.1">
    <property type="nucleotide sequence ID" value="NZ_MSRG01000088.1"/>
</dbReference>
<gene>
    <name evidence="1" type="ORF">PAMC26577_33765</name>
</gene>
<accession>A0A242MAS6</accession>
<dbReference type="GO" id="GO:0009159">
    <property type="term" value="P:deoxyribonucleoside monophosphate catabolic process"/>
    <property type="evidence" value="ECO:0007669"/>
    <property type="project" value="TreeGrafter"/>
</dbReference>
<sequence length="229" mass="24933">MRGPTKKQLSIIELVDQGLSVEEIAMRTGKLVTSVHKQLNRVRRKVREGRYTPTPLPIELAASTPRIYLAGFDVFRNDALAHGEMLKAMCQSRGAIGLYPLDSEVPDELDQLGQAQWICRANMELIRSADIVMANLNDFRGAGEPDSGTAFEVGFAAALNKPIWAYTGDNRTLIERVSVRKEGGASYCASGFVVEDFGLSLNLMLACTARLVVGGPEKCLDSMAAEGLI</sequence>
<dbReference type="InterPro" id="IPR051239">
    <property type="entry name" value="2'-dNMP_N-hydrolase"/>
</dbReference>
<name>A0A242MAS6_CABSO</name>
<keyword evidence="1" id="KW-0808">Transferase</keyword>
<dbReference type="GO" id="GO:0070694">
    <property type="term" value="F:5-hydroxymethyl-dUMP N-hydrolase activity"/>
    <property type="evidence" value="ECO:0007669"/>
    <property type="project" value="TreeGrafter"/>
</dbReference>
<dbReference type="Proteomes" id="UP000195221">
    <property type="component" value="Unassembled WGS sequence"/>
</dbReference>
<dbReference type="Pfam" id="PF05014">
    <property type="entry name" value="Nuc_deoxyrib_tr"/>
    <property type="match status" value="1"/>
</dbReference>
<dbReference type="InterPro" id="IPR007710">
    <property type="entry name" value="Nucleoside_deoxyribTrfase"/>
</dbReference>
<dbReference type="GO" id="GO:0016740">
    <property type="term" value="F:transferase activity"/>
    <property type="evidence" value="ECO:0007669"/>
    <property type="project" value="UniProtKB-KW"/>
</dbReference>
<evidence type="ECO:0000313" key="1">
    <source>
        <dbReference type="EMBL" id="OTP68385.1"/>
    </source>
</evidence>
<dbReference type="AlphaFoldDB" id="A0A242MAS6"/>
<proteinExistence type="predicted"/>
<dbReference type="EMBL" id="NBTZ01000132">
    <property type="protein sequence ID" value="OTP68385.1"/>
    <property type="molecule type" value="Genomic_DNA"/>
</dbReference>
<organism evidence="1 2">
    <name type="scientific">Caballeronia sordidicola</name>
    <name type="common">Burkholderia sordidicola</name>
    <dbReference type="NCBI Taxonomy" id="196367"/>
    <lineage>
        <taxon>Bacteria</taxon>
        <taxon>Pseudomonadati</taxon>
        <taxon>Pseudomonadota</taxon>
        <taxon>Betaproteobacteria</taxon>
        <taxon>Burkholderiales</taxon>
        <taxon>Burkholderiaceae</taxon>
        <taxon>Caballeronia</taxon>
    </lineage>
</organism>
<dbReference type="PANTHER" id="PTHR15364:SF0">
    <property type="entry name" value="2'-DEOXYNUCLEOSIDE 5'-PHOSPHATE N-HYDROLASE 1"/>
    <property type="match status" value="1"/>
</dbReference>
<dbReference type="PANTHER" id="PTHR15364">
    <property type="entry name" value="2'-DEOXYNUCLEOSIDE 5'-PHOSPHATE N-HYDROLASE 1"/>
    <property type="match status" value="1"/>
</dbReference>
<dbReference type="SUPFAM" id="SSF52309">
    <property type="entry name" value="N-(deoxy)ribosyltransferase-like"/>
    <property type="match status" value="1"/>
</dbReference>
<protein>
    <submittedName>
        <fullName evidence="1">Nucleoside 2-deoxyribosyltransferase</fullName>
    </submittedName>
</protein>
<evidence type="ECO:0000313" key="2">
    <source>
        <dbReference type="Proteomes" id="UP000195221"/>
    </source>
</evidence>
<reference evidence="1 2" key="1">
    <citation type="submission" date="2017-03" db="EMBL/GenBank/DDBJ databases">
        <title>Genome analysis of strain PAMC 26577.</title>
        <authorList>
            <person name="Oh H.-M."/>
            <person name="Yang J.-A."/>
        </authorList>
    </citation>
    <scope>NUCLEOTIDE SEQUENCE [LARGE SCALE GENOMIC DNA]</scope>
    <source>
        <strain evidence="1 2">PAMC 26577</strain>
    </source>
</reference>
<comment type="caution">
    <text evidence="1">The sequence shown here is derived from an EMBL/GenBank/DDBJ whole genome shotgun (WGS) entry which is preliminary data.</text>
</comment>